<keyword evidence="4" id="KW-0274">FAD</keyword>
<dbReference type="SUPFAM" id="SSF51905">
    <property type="entry name" value="FAD/NAD(P)-binding domain"/>
    <property type="match status" value="1"/>
</dbReference>
<name>A0A286D6C3_9GAMM</name>
<reference evidence="8 9" key="1">
    <citation type="submission" date="2017-09" db="EMBL/GenBank/DDBJ databases">
        <authorList>
            <person name="Ehlers B."/>
            <person name="Leendertz F.H."/>
        </authorList>
    </citation>
    <scope>NUCLEOTIDE SEQUENCE [LARGE SCALE GENOMIC DNA]</scope>
    <source>
        <strain evidence="8 9">CGMCC 1.10978</strain>
    </source>
</reference>
<dbReference type="NCBIfam" id="NF009906">
    <property type="entry name" value="PRK13369.1"/>
    <property type="match status" value="1"/>
</dbReference>
<evidence type="ECO:0000259" key="7">
    <source>
        <dbReference type="Pfam" id="PF16901"/>
    </source>
</evidence>
<dbReference type="GO" id="GO:0004368">
    <property type="term" value="F:glycerol-3-phosphate dehydrogenase (quinone) activity"/>
    <property type="evidence" value="ECO:0007669"/>
    <property type="project" value="InterPro"/>
</dbReference>
<dbReference type="InterPro" id="IPR038299">
    <property type="entry name" value="DAO_C_sf"/>
</dbReference>
<dbReference type="EMBL" id="OCND01000003">
    <property type="protein sequence ID" value="SOD54211.1"/>
    <property type="molecule type" value="Genomic_DNA"/>
</dbReference>
<comment type="similarity">
    <text evidence="2">Belongs to the FAD-dependent glycerol-3-phosphate dehydrogenase family.</text>
</comment>
<dbReference type="NCBIfam" id="NF008899">
    <property type="entry name" value="PRK12266.1"/>
    <property type="match status" value="1"/>
</dbReference>
<dbReference type="Gene3D" id="1.10.8.870">
    <property type="entry name" value="Alpha-glycerophosphate oxidase, cap domain"/>
    <property type="match status" value="1"/>
</dbReference>
<evidence type="ECO:0000256" key="2">
    <source>
        <dbReference type="ARBA" id="ARBA00007330"/>
    </source>
</evidence>
<feature type="domain" description="Alpha-glycerophosphate oxidase C-terminal" evidence="7">
    <location>
        <begin position="386"/>
        <end position="493"/>
    </location>
</feature>
<dbReference type="RefSeq" id="WP_097121462.1">
    <property type="nucleotide sequence ID" value="NZ_OCND01000003.1"/>
</dbReference>
<sequence length="510" mass="56868">MPDHPPSYDLLIVGGGINGAAIARDASGRGLSVLLCERDDIAAHTSSASTKLIHGGLRYLEQFQFALVGKSLAERKLLLRMAPHIIWPLRFVLPHQPHLRPAWMIRLGLFLYDRLGGRRARGLPGSRSINLRKHVAGRPLREAFSRGFVYSDAWVQDARLSVLNAMDAAERGATVLTHTACVSATREDGRWLAGLRSEDGVVRQVQARILVNATGPWATRFLEQNGLPHAYRLRLIKGSHVVVPRLFEHDHAYIFQQPDRRIVFAIPFEHDFTLIGTTDVEYRGDPAAARIDGDEIAYLCQAVSHYFRQPVQAQDVVWSYSGVRPLFDDGSERASEITRDYLLAFDHGGAPLLNVLGGKLTTARRLAEEAVDILAPHLGTARPAWTGTAPLPGGDFPDGDFGAFYEDFSLRRPWLADPLALRLCRNYGSRALRIVDGAWSMDGLGKRFGSDLYAAEADYLVDAEWARSADDILWRRTKLGLRIDAAGREQLQEYVTQRLSRSPRNVVRET</sequence>
<dbReference type="PANTHER" id="PTHR11985">
    <property type="entry name" value="GLYCEROL-3-PHOSPHATE DEHYDROGENASE"/>
    <property type="match status" value="1"/>
</dbReference>
<dbReference type="Gene3D" id="3.50.50.60">
    <property type="entry name" value="FAD/NAD(P)-binding domain"/>
    <property type="match status" value="1"/>
</dbReference>
<dbReference type="Gene3D" id="3.30.9.10">
    <property type="entry name" value="D-Amino Acid Oxidase, subunit A, domain 2"/>
    <property type="match status" value="1"/>
</dbReference>
<dbReference type="Proteomes" id="UP000219374">
    <property type="component" value="Unassembled WGS sequence"/>
</dbReference>
<dbReference type="Gene3D" id="6.10.250.1890">
    <property type="match status" value="1"/>
</dbReference>
<dbReference type="InterPro" id="IPR031656">
    <property type="entry name" value="DAO_C"/>
</dbReference>
<dbReference type="Pfam" id="PF16901">
    <property type="entry name" value="DAO_C"/>
    <property type="match status" value="1"/>
</dbReference>
<dbReference type="InterPro" id="IPR006076">
    <property type="entry name" value="FAD-dep_OxRdtase"/>
</dbReference>
<dbReference type="InterPro" id="IPR000447">
    <property type="entry name" value="G3P_DH_FAD-dep"/>
</dbReference>
<comment type="cofactor">
    <cofactor evidence="1">
        <name>FAD</name>
        <dbReference type="ChEBI" id="CHEBI:57692"/>
    </cofactor>
</comment>
<evidence type="ECO:0000256" key="4">
    <source>
        <dbReference type="ARBA" id="ARBA00022827"/>
    </source>
</evidence>
<accession>A0A286D6C3</accession>
<gene>
    <name evidence="8" type="ORF">SAMN06296416_103143</name>
</gene>
<keyword evidence="3" id="KW-0285">Flavoprotein</keyword>
<evidence type="ECO:0000313" key="9">
    <source>
        <dbReference type="Proteomes" id="UP000219374"/>
    </source>
</evidence>
<dbReference type="AlphaFoldDB" id="A0A286D6C3"/>
<protein>
    <submittedName>
        <fullName evidence="8">Homodimeric glycerol 3-phosphate dehydrogenase (Quinone)</fullName>
    </submittedName>
</protein>
<dbReference type="PANTHER" id="PTHR11985:SF15">
    <property type="entry name" value="GLYCEROL-3-PHOSPHATE DEHYDROGENASE, MITOCHONDRIAL"/>
    <property type="match status" value="1"/>
</dbReference>
<evidence type="ECO:0000313" key="8">
    <source>
        <dbReference type="EMBL" id="SOD54211.1"/>
    </source>
</evidence>
<feature type="domain" description="FAD dependent oxidoreductase" evidence="6">
    <location>
        <begin position="9"/>
        <end position="363"/>
    </location>
</feature>
<dbReference type="OrthoDB" id="9766796at2"/>
<dbReference type="InterPro" id="IPR036188">
    <property type="entry name" value="FAD/NAD-bd_sf"/>
</dbReference>
<evidence type="ECO:0000256" key="1">
    <source>
        <dbReference type="ARBA" id="ARBA00001974"/>
    </source>
</evidence>
<keyword evidence="5" id="KW-0560">Oxidoreductase</keyword>
<proteinExistence type="inferred from homology"/>
<organism evidence="8 9">
    <name type="scientific">Pseudoxanthomonas wuyuanensis</name>
    <dbReference type="NCBI Taxonomy" id="1073196"/>
    <lineage>
        <taxon>Bacteria</taxon>
        <taxon>Pseudomonadati</taxon>
        <taxon>Pseudomonadota</taxon>
        <taxon>Gammaproteobacteria</taxon>
        <taxon>Lysobacterales</taxon>
        <taxon>Lysobacteraceae</taxon>
        <taxon>Pseudoxanthomonas</taxon>
    </lineage>
</organism>
<dbReference type="PRINTS" id="PR01001">
    <property type="entry name" value="FADG3PDH"/>
</dbReference>
<evidence type="ECO:0000256" key="5">
    <source>
        <dbReference type="ARBA" id="ARBA00023002"/>
    </source>
</evidence>
<dbReference type="SUPFAM" id="SSF54373">
    <property type="entry name" value="FAD-linked reductases, C-terminal domain"/>
    <property type="match status" value="1"/>
</dbReference>
<dbReference type="Pfam" id="PF01266">
    <property type="entry name" value="DAO"/>
    <property type="match status" value="1"/>
</dbReference>
<evidence type="ECO:0000256" key="3">
    <source>
        <dbReference type="ARBA" id="ARBA00022630"/>
    </source>
</evidence>
<dbReference type="GO" id="GO:0046168">
    <property type="term" value="P:glycerol-3-phosphate catabolic process"/>
    <property type="evidence" value="ECO:0007669"/>
    <property type="project" value="TreeGrafter"/>
</dbReference>
<evidence type="ECO:0000259" key="6">
    <source>
        <dbReference type="Pfam" id="PF01266"/>
    </source>
</evidence>
<keyword evidence="9" id="KW-1185">Reference proteome</keyword>